<accession>A0A6V7WZR7</accession>
<gene>
    <name evidence="1" type="ORF">MENT_LOCUS45382</name>
</gene>
<proteinExistence type="predicted"/>
<name>A0A6V7WZR7_MELEN</name>
<evidence type="ECO:0000313" key="2">
    <source>
        <dbReference type="Proteomes" id="UP000580250"/>
    </source>
</evidence>
<protein>
    <submittedName>
        <fullName evidence="1">Uncharacterized protein</fullName>
    </submittedName>
</protein>
<organism evidence="1 2">
    <name type="scientific">Meloidogyne enterolobii</name>
    <name type="common">Root-knot nematode worm</name>
    <name type="synonym">Meloidogyne mayaguensis</name>
    <dbReference type="NCBI Taxonomy" id="390850"/>
    <lineage>
        <taxon>Eukaryota</taxon>
        <taxon>Metazoa</taxon>
        <taxon>Ecdysozoa</taxon>
        <taxon>Nematoda</taxon>
        <taxon>Chromadorea</taxon>
        <taxon>Rhabditida</taxon>
        <taxon>Tylenchina</taxon>
        <taxon>Tylenchomorpha</taxon>
        <taxon>Tylenchoidea</taxon>
        <taxon>Meloidogynidae</taxon>
        <taxon>Meloidogyninae</taxon>
        <taxon>Meloidogyne</taxon>
    </lineage>
</organism>
<dbReference type="AlphaFoldDB" id="A0A6V7WZR7"/>
<comment type="caution">
    <text evidence="1">The sequence shown here is derived from an EMBL/GenBank/DDBJ whole genome shotgun (WGS) entry which is preliminary data.</text>
</comment>
<evidence type="ECO:0000313" key="1">
    <source>
        <dbReference type="EMBL" id="CAD2192492.1"/>
    </source>
</evidence>
<dbReference type="Proteomes" id="UP000580250">
    <property type="component" value="Unassembled WGS sequence"/>
</dbReference>
<reference evidence="1 2" key="1">
    <citation type="submission" date="2020-08" db="EMBL/GenBank/DDBJ databases">
        <authorList>
            <person name="Koutsovoulos G."/>
            <person name="Danchin GJ E."/>
        </authorList>
    </citation>
    <scope>NUCLEOTIDE SEQUENCE [LARGE SCALE GENOMIC DNA]</scope>
</reference>
<dbReference type="EMBL" id="CAJEWN010000951">
    <property type="protein sequence ID" value="CAD2192492.1"/>
    <property type="molecule type" value="Genomic_DNA"/>
</dbReference>
<sequence length="145" mass="17847">MSSKTVDFILKKLSKLRLEMTVEDFAEFLYNWGIMQLPENVTFDELKQDNHLQAFVNNDERIKYWLLHLKTNREMFDLLYNYCKDNINIDKKVYIYWHLFLFVRMLIRNFVQFHNNNNYYNVELDKRANDTGELYIFNKNYFIGL</sequence>